<keyword evidence="7" id="KW-0833">Ubl conjugation pathway</keyword>
<reference evidence="14" key="1">
    <citation type="submission" date="2015-02" db="EMBL/GenBank/DDBJ databases">
        <authorList>
            <person name="Gon?alves P."/>
        </authorList>
    </citation>
    <scope>NUCLEOTIDE SEQUENCE [LARGE SCALE GENOMIC DNA]</scope>
</reference>
<evidence type="ECO:0000313" key="14">
    <source>
        <dbReference type="Proteomes" id="UP000243876"/>
    </source>
</evidence>
<keyword evidence="4" id="KW-0808">Transferase</keyword>
<comment type="subcellular location">
    <subcellularLocation>
        <location evidence="1">Nucleus</location>
    </subcellularLocation>
</comment>
<sequence length="238" mass="27016">MKELDSDFRSVLDRLKEVDIHSSMISDIRQRIVQGHQISDIYQMYLDRVHPLVASYAQQTSRQRFQGNPVYNDFRSLIWVSVSFSLPTRKVPPLTPTFNLSQENFTEGQGVPNIKKFLPKEIGDEEEDSDEELEIGAQTHDFKCPLTMAICEDPYTSTVCPHSFSGDAIKDYIRQNKGSVPCPVGGCSKTLSLATIEQDEGLRRRVEAHKRRVKEGRTQGTTQGRGRTFVAMEDSDDE</sequence>
<dbReference type="OrthoDB" id="26899at2759"/>
<proteinExistence type="inferred from homology"/>
<evidence type="ECO:0000313" key="13">
    <source>
        <dbReference type="EMBL" id="CEQ40610.1"/>
    </source>
</evidence>
<comment type="similarity">
    <text evidence="3">Belongs to the NSE2 family.</text>
</comment>
<evidence type="ECO:0000256" key="9">
    <source>
        <dbReference type="ARBA" id="ARBA00023242"/>
    </source>
</evidence>
<dbReference type="SUPFAM" id="SSF57850">
    <property type="entry name" value="RING/U-box"/>
    <property type="match status" value="1"/>
</dbReference>
<evidence type="ECO:0000256" key="7">
    <source>
        <dbReference type="ARBA" id="ARBA00022786"/>
    </source>
</evidence>
<keyword evidence="9" id="KW-0539">Nucleus</keyword>
<keyword evidence="5" id="KW-0479">Metal-binding</keyword>
<dbReference type="AlphaFoldDB" id="A0A0D6ELU7"/>
<dbReference type="GO" id="GO:0061665">
    <property type="term" value="F:SUMO ligase activity"/>
    <property type="evidence" value="ECO:0007669"/>
    <property type="project" value="TreeGrafter"/>
</dbReference>
<evidence type="ECO:0000256" key="4">
    <source>
        <dbReference type="ARBA" id="ARBA00022679"/>
    </source>
</evidence>
<dbReference type="GO" id="GO:0005634">
    <property type="term" value="C:nucleus"/>
    <property type="evidence" value="ECO:0007669"/>
    <property type="project" value="UniProtKB-SubCell"/>
</dbReference>
<dbReference type="PANTHER" id="PTHR21330">
    <property type="entry name" value="E3 SUMO-PROTEIN LIGASE NSE2"/>
    <property type="match status" value="1"/>
</dbReference>
<evidence type="ECO:0000256" key="8">
    <source>
        <dbReference type="ARBA" id="ARBA00022833"/>
    </source>
</evidence>
<dbReference type="InterPro" id="IPR004181">
    <property type="entry name" value="Znf_MIZ"/>
</dbReference>
<dbReference type="GO" id="GO:0008270">
    <property type="term" value="F:zinc ion binding"/>
    <property type="evidence" value="ECO:0007669"/>
    <property type="project" value="UniProtKB-KW"/>
</dbReference>
<evidence type="ECO:0000256" key="5">
    <source>
        <dbReference type="ARBA" id="ARBA00022723"/>
    </source>
</evidence>
<dbReference type="Pfam" id="PF11789">
    <property type="entry name" value="zf-Nse"/>
    <property type="match status" value="1"/>
</dbReference>
<evidence type="ECO:0000256" key="2">
    <source>
        <dbReference type="ARBA" id="ARBA00004718"/>
    </source>
</evidence>
<dbReference type="PROSITE" id="PS51044">
    <property type="entry name" value="ZF_SP_RING"/>
    <property type="match status" value="1"/>
</dbReference>
<feature type="domain" description="SP-RING-type" evidence="12">
    <location>
        <begin position="129"/>
        <end position="211"/>
    </location>
</feature>
<keyword evidence="14" id="KW-1185">Reference proteome</keyword>
<comment type="pathway">
    <text evidence="2">Protein modification; protein sumoylation.</text>
</comment>
<evidence type="ECO:0000259" key="12">
    <source>
        <dbReference type="PROSITE" id="PS51044"/>
    </source>
</evidence>
<keyword evidence="8" id="KW-0862">Zinc</keyword>
<gene>
    <name evidence="13" type="primary">SPOSA6832_02246</name>
</gene>
<protein>
    <submittedName>
        <fullName evidence="13">SPOSA6832_02246-mRNA-1:cds</fullName>
    </submittedName>
</protein>
<dbReference type="UniPathway" id="UPA00886"/>
<feature type="region of interest" description="Disordered" evidence="11">
    <location>
        <begin position="210"/>
        <end position="238"/>
    </location>
</feature>
<evidence type="ECO:0000256" key="6">
    <source>
        <dbReference type="ARBA" id="ARBA00022771"/>
    </source>
</evidence>
<dbReference type="PANTHER" id="PTHR21330:SF1">
    <property type="entry name" value="E3 SUMO-PROTEIN LIGASE NSE2"/>
    <property type="match status" value="1"/>
</dbReference>
<feature type="non-terminal residue" evidence="13">
    <location>
        <position position="1"/>
    </location>
</feature>
<dbReference type="Gene3D" id="3.30.40.10">
    <property type="entry name" value="Zinc/RING finger domain, C3HC4 (zinc finger)"/>
    <property type="match status" value="1"/>
</dbReference>
<evidence type="ECO:0000256" key="11">
    <source>
        <dbReference type="SAM" id="MobiDB-lite"/>
    </source>
</evidence>
<dbReference type="GO" id="GO:0030915">
    <property type="term" value="C:Smc5-Smc6 complex"/>
    <property type="evidence" value="ECO:0007669"/>
    <property type="project" value="InterPro"/>
</dbReference>
<dbReference type="EMBL" id="CENE01000007">
    <property type="protein sequence ID" value="CEQ40610.1"/>
    <property type="molecule type" value="Genomic_DNA"/>
</dbReference>
<dbReference type="GO" id="GO:0016925">
    <property type="term" value="P:protein sumoylation"/>
    <property type="evidence" value="ECO:0007669"/>
    <property type="project" value="UniProtKB-UniPathway"/>
</dbReference>
<evidence type="ECO:0000256" key="1">
    <source>
        <dbReference type="ARBA" id="ARBA00004123"/>
    </source>
</evidence>
<dbReference type="GO" id="GO:0000724">
    <property type="term" value="P:double-strand break repair via homologous recombination"/>
    <property type="evidence" value="ECO:0007669"/>
    <property type="project" value="InterPro"/>
</dbReference>
<feature type="compositionally biased region" description="Low complexity" evidence="11">
    <location>
        <begin position="218"/>
        <end position="228"/>
    </location>
</feature>
<dbReference type="Proteomes" id="UP000243876">
    <property type="component" value="Unassembled WGS sequence"/>
</dbReference>
<dbReference type="InterPro" id="IPR013083">
    <property type="entry name" value="Znf_RING/FYVE/PHD"/>
</dbReference>
<accession>A0A0D6ELU7</accession>
<evidence type="ECO:0000256" key="3">
    <source>
        <dbReference type="ARBA" id="ARBA00008212"/>
    </source>
</evidence>
<name>A0A0D6ELU7_SPOSA</name>
<keyword evidence="6 10" id="KW-0863">Zinc-finger</keyword>
<organism evidence="13 14">
    <name type="scientific">Sporidiobolus salmonicolor</name>
    <name type="common">Yeast-like fungus</name>
    <name type="synonym">Sporobolomyces salmonicolor</name>
    <dbReference type="NCBI Taxonomy" id="5005"/>
    <lineage>
        <taxon>Eukaryota</taxon>
        <taxon>Fungi</taxon>
        <taxon>Dikarya</taxon>
        <taxon>Basidiomycota</taxon>
        <taxon>Pucciniomycotina</taxon>
        <taxon>Microbotryomycetes</taxon>
        <taxon>Sporidiobolales</taxon>
        <taxon>Sporidiobolaceae</taxon>
        <taxon>Sporobolomyces</taxon>
    </lineage>
</organism>
<dbReference type="InterPro" id="IPR026846">
    <property type="entry name" value="Nse2(Mms21)"/>
</dbReference>
<dbReference type="CDD" id="cd16651">
    <property type="entry name" value="SPL-RING_NSE2"/>
    <property type="match status" value="1"/>
</dbReference>
<evidence type="ECO:0000256" key="10">
    <source>
        <dbReference type="PROSITE-ProRule" id="PRU00452"/>
    </source>
</evidence>